<comment type="caution">
    <text evidence="6">The sequence shown here is derived from an EMBL/GenBank/DDBJ whole genome shotgun (WGS) entry which is preliminary data.</text>
</comment>
<dbReference type="InterPro" id="IPR008920">
    <property type="entry name" value="TF_FadR/GntR_C"/>
</dbReference>
<reference evidence="6 7" key="1">
    <citation type="submission" date="2021-06" db="EMBL/GenBank/DDBJ databases">
        <authorList>
            <person name="Grouzdev D.S."/>
            <person name="Koziaeva V."/>
        </authorList>
    </citation>
    <scope>NUCLEOTIDE SEQUENCE [LARGE SCALE GENOMIC DNA]</scope>
    <source>
        <strain evidence="6 7">22</strain>
    </source>
</reference>
<protein>
    <submittedName>
        <fullName evidence="6">FadR family transcriptional regulator</fullName>
    </submittedName>
</protein>
<gene>
    <name evidence="6" type="ORF">KL771_09205</name>
</gene>
<proteinExistence type="predicted"/>
<dbReference type="InterPro" id="IPR036390">
    <property type="entry name" value="WH_DNA-bd_sf"/>
</dbReference>
<dbReference type="PANTHER" id="PTHR43537">
    <property type="entry name" value="TRANSCRIPTIONAL REGULATOR, GNTR FAMILY"/>
    <property type="match status" value="1"/>
</dbReference>
<dbReference type="InterPro" id="IPR036388">
    <property type="entry name" value="WH-like_DNA-bd_sf"/>
</dbReference>
<feature type="compositionally biased region" description="Basic and acidic residues" evidence="4">
    <location>
        <begin position="257"/>
        <end position="267"/>
    </location>
</feature>
<dbReference type="SMART" id="SM00895">
    <property type="entry name" value="FCD"/>
    <property type="match status" value="1"/>
</dbReference>
<evidence type="ECO:0000256" key="3">
    <source>
        <dbReference type="ARBA" id="ARBA00023163"/>
    </source>
</evidence>
<dbReference type="GO" id="GO:0003700">
    <property type="term" value="F:DNA-binding transcription factor activity"/>
    <property type="evidence" value="ECO:0007669"/>
    <property type="project" value="InterPro"/>
</dbReference>
<dbReference type="Gene3D" id="1.10.10.10">
    <property type="entry name" value="Winged helix-like DNA-binding domain superfamily/Winged helix DNA-binding domain"/>
    <property type="match status" value="1"/>
</dbReference>
<accession>A0A947D2M0</accession>
<dbReference type="PRINTS" id="PR00035">
    <property type="entry name" value="HTHGNTR"/>
</dbReference>
<dbReference type="CDD" id="cd07377">
    <property type="entry name" value="WHTH_GntR"/>
    <property type="match status" value="1"/>
</dbReference>
<evidence type="ECO:0000256" key="4">
    <source>
        <dbReference type="SAM" id="MobiDB-lite"/>
    </source>
</evidence>
<keyword evidence="1" id="KW-0805">Transcription regulation</keyword>
<dbReference type="GO" id="GO:0003677">
    <property type="term" value="F:DNA binding"/>
    <property type="evidence" value="ECO:0007669"/>
    <property type="project" value="UniProtKB-KW"/>
</dbReference>
<keyword evidence="7" id="KW-1185">Reference proteome</keyword>
<name>A0A947D2M0_9HYPH</name>
<dbReference type="InterPro" id="IPR011711">
    <property type="entry name" value="GntR_C"/>
</dbReference>
<keyword evidence="2" id="KW-0238">DNA-binding</keyword>
<dbReference type="PANTHER" id="PTHR43537:SF44">
    <property type="entry name" value="GNTR FAMILY REGULATORY PROTEIN"/>
    <property type="match status" value="1"/>
</dbReference>
<evidence type="ECO:0000313" key="6">
    <source>
        <dbReference type="EMBL" id="MBT9289630.1"/>
    </source>
</evidence>
<feature type="region of interest" description="Disordered" evidence="4">
    <location>
        <begin position="246"/>
        <end position="267"/>
    </location>
</feature>
<evidence type="ECO:0000313" key="7">
    <source>
        <dbReference type="Proteomes" id="UP000766595"/>
    </source>
</evidence>
<evidence type="ECO:0000259" key="5">
    <source>
        <dbReference type="PROSITE" id="PS50949"/>
    </source>
</evidence>
<dbReference type="SUPFAM" id="SSF46785">
    <property type="entry name" value="Winged helix' DNA-binding domain"/>
    <property type="match status" value="1"/>
</dbReference>
<keyword evidence="3" id="KW-0804">Transcription</keyword>
<dbReference type="SMART" id="SM00345">
    <property type="entry name" value="HTH_GNTR"/>
    <property type="match status" value="1"/>
</dbReference>
<dbReference type="PROSITE" id="PS50949">
    <property type="entry name" value="HTH_GNTR"/>
    <property type="match status" value="1"/>
</dbReference>
<organism evidence="6 7">
    <name type="scientific">Prosthecodimorpha staleyi</name>
    <dbReference type="NCBI Taxonomy" id="2840188"/>
    <lineage>
        <taxon>Bacteria</taxon>
        <taxon>Pseudomonadati</taxon>
        <taxon>Pseudomonadota</taxon>
        <taxon>Alphaproteobacteria</taxon>
        <taxon>Hyphomicrobiales</taxon>
        <taxon>Ancalomicrobiaceae</taxon>
        <taxon>Prosthecodimorpha</taxon>
    </lineage>
</organism>
<sequence>MNARRRTVDPTGLDLAPVGPNDRRRLHGSIAHDLAVAIVGGQYKPGDVLPNEDVFSQKLAVSRTAYREAVRILAAKGMVESRPKTGTRITERARWNLIDPDVLAWHFEAGPSVTFLDSLFELRRIVEPQAAALAAERRTEADLQAMLVALERMSADNLSTATSLAADLEFHHALLAAARNEPLTVLSSGIGATIRWTTMVKQRVGAMPSDPLGDHREVYEAVAARNGLRARAAMLSLVEQAQAATHQAIRKGPARTDPAKNVEETRR</sequence>
<feature type="domain" description="HTH gntR-type" evidence="5">
    <location>
        <begin position="24"/>
        <end position="92"/>
    </location>
</feature>
<evidence type="ECO:0000256" key="2">
    <source>
        <dbReference type="ARBA" id="ARBA00023125"/>
    </source>
</evidence>
<dbReference type="Pfam" id="PF07729">
    <property type="entry name" value="FCD"/>
    <property type="match status" value="1"/>
</dbReference>
<dbReference type="AlphaFoldDB" id="A0A947D2M0"/>
<dbReference type="Proteomes" id="UP000766595">
    <property type="component" value="Unassembled WGS sequence"/>
</dbReference>
<evidence type="ECO:0000256" key="1">
    <source>
        <dbReference type="ARBA" id="ARBA00023015"/>
    </source>
</evidence>
<dbReference type="SUPFAM" id="SSF48008">
    <property type="entry name" value="GntR ligand-binding domain-like"/>
    <property type="match status" value="1"/>
</dbReference>
<dbReference type="InterPro" id="IPR000524">
    <property type="entry name" value="Tscrpt_reg_HTH_GntR"/>
</dbReference>
<dbReference type="Gene3D" id="1.20.120.530">
    <property type="entry name" value="GntR ligand-binding domain-like"/>
    <property type="match status" value="1"/>
</dbReference>
<dbReference type="EMBL" id="JAHHZF010000004">
    <property type="protein sequence ID" value="MBT9289630.1"/>
    <property type="molecule type" value="Genomic_DNA"/>
</dbReference>
<dbReference type="Pfam" id="PF00392">
    <property type="entry name" value="GntR"/>
    <property type="match status" value="1"/>
</dbReference>
<dbReference type="RefSeq" id="WP_261968250.1">
    <property type="nucleotide sequence ID" value="NZ_JAHHZF010000004.1"/>
</dbReference>